<dbReference type="InterPro" id="IPR022695">
    <property type="entry name" value="Histidinol_DH_monofunct"/>
</dbReference>
<dbReference type="UniPathway" id="UPA00031">
    <property type="reaction ID" value="UER00014"/>
</dbReference>
<dbReference type="FunFam" id="3.40.50.1980:FF:000002">
    <property type="entry name" value="Histidinol dehydrogenase, chloroplastic"/>
    <property type="match status" value="1"/>
</dbReference>
<evidence type="ECO:0000256" key="3">
    <source>
        <dbReference type="ARBA" id="ARBA00010178"/>
    </source>
</evidence>
<evidence type="ECO:0000256" key="10">
    <source>
        <dbReference type="ARBA" id="ARBA00023102"/>
    </source>
</evidence>
<keyword evidence="10 12" id="KW-0368">Histidine biosynthesis</keyword>
<feature type="active site" description="Proton acceptor" evidence="12 14">
    <location>
        <position position="322"/>
    </location>
</feature>
<evidence type="ECO:0000256" key="5">
    <source>
        <dbReference type="ARBA" id="ARBA00022605"/>
    </source>
</evidence>
<feature type="binding site" evidence="12 16">
    <location>
        <position position="257"/>
    </location>
    <ligand>
        <name>substrate</name>
    </ligand>
</feature>
<dbReference type="FunFam" id="1.20.5.1300:FF:000001">
    <property type="entry name" value="Histidine biosynthesis trifunctional protein"/>
    <property type="match status" value="1"/>
</dbReference>
<dbReference type="GO" id="GO:0008270">
    <property type="term" value="F:zinc ion binding"/>
    <property type="evidence" value="ECO:0007669"/>
    <property type="project" value="UniProtKB-UniRule"/>
</dbReference>
<dbReference type="Proteomes" id="UP000305674">
    <property type="component" value="Unassembled WGS sequence"/>
</dbReference>
<dbReference type="InterPro" id="IPR012131">
    <property type="entry name" value="Hstdl_DH"/>
</dbReference>
<evidence type="ECO:0000256" key="1">
    <source>
        <dbReference type="ARBA" id="ARBA00003850"/>
    </source>
</evidence>
<feature type="binding site" evidence="12 17">
    <location>
        <position position="414"/>
    </location>
    <ligand>
        <name>Zn(2+)</name>
        <dbReference type="ChEBI" id="CHEBI:29105"/>
    </ligand>
</feature>
<dbReference type="GO" id="GO:0051287">
    <property type="term" value="F:NAD binding"/>
    <property type="evidence" value="ECO:0007669"/>
    <property type="project" value="InterPro"/>
</dbReference>
<feature type="binding site" evidence="12 16">
    <location>
        <position position="322"/>
    </location>
    <ligand>
        <name>substrate</name>
    </ligand>
</feature>
<dbReference type="InterPro" id="IPR016161">
    <property type="entry name" value="Ald_DH/histidinol_DH"/>
</dbReference>
<feature type="binding site" evidence="12 17">
    <location>
        <position position="257"/>
    </location>
    <ligand>
        <name>Zn(2+)</name>
        <dbReference type="ChEBI" id="CHEBI:29105"/>
    </ligand>
</feature>
<dbReference type="PANTHER" id="PTHR21256:SF2">
    <property type="entry name" value="HISTIDINE BIOSYNTHESIS TRIFUNCTIONAL PROTEIN"/>
    <property type="match status" value="1"/>
</dbReference>
<feature type="binding site" evidence="12 16">
    <location>
        <position position="414"/>
    </location>
    <ligand>
        <name>substrate</name>
    </ligand>
</feature>
<feature type="binding site" evidence="12 16">
    <location>
        <position position="232"/>
    </location>
    <ligand>
        <name>substrate</name>
    </ligand>
</feature>
<dbReference type="HAMAP" id="MF_01024">
    <property type="entry name" value="HisD"/>
    <property type="match status" value="1"/>
</dbReference>
<evidence type="ECO:0000256" key="8">
    <source>
        <dbReference type="ARBA" id="ARBA00023002"/>
    </source>
</evidence>
<dbReference type="Pfam" id="PF00815">
    <property type="entry name" value="Histidinol_dh"/>
    <property type="match status" value="1"/>
</dbReference>
<dbReference type="GO" id="GO:0004399">
    <property type="term" value="F:histidinol dehydrogenase activity"/>
    <property type="evidence" value="ECO:0007669"/>
    <property type="project" value="UniProtKB-UniRule"/>
</dbReference>
<reference evidence="19 20" key="1">
    <citation type="submission" date="2019-04" db="EMBL/GenBank/DDBJ databases">
        <authorList>
            <person name="Hwang J.C."/>
        </authorList>
    </citation>
    <scope>NUCLEOTIDE SEQUENCE [LARGE SCALE GENOMIC DNA]</scope>
    <source>
        <strain evidence="19 20">IMCC35001</strain>
    </source>
</reference>
<evidence type="ECO:0000256" key="15">
    <source>
        <dbReference type="PIRSR" id="PIRSR000099-2"/>
    </source>
</evidence>
<keyword evidence="20" id="KW-1185">Reference proteome</keyword>
<feature type="binding site" evidence="12 16">
    <location>
        <position position="254"/>
    </location>
    <ligand>
        <name>substrate</name>
    </ligand>
</feature>
<protein>
    <recommendedName>
        <fullName evidence="4 12">Histidinol dehydrogenase</fullName>
        <shortName evidence="12">HDH</shortName>
        <ecNumber evidence="4 12">1.1.1.23</ecNumber>
    </recommendedName>
</protein>
<dbReference type="FunFam" id="3.40.50.1980:FF:000001">
    <property type="entry name" value="Histidinol dehydrogenase"/>
    <property type="match status" value="1"/>
</dbReference>
<feature type="binding site" evidence="12 15">
    <location>
        <position position="208"/>
    </location>
    <ligand>
        <name>NAD(+)</name>
        <dbReference type="ChEBI" id="CHEBI:57540"/>
    </ligand>
</feature>
<dbReference type="SUPFAM" id="SSF53720">
    <property type="entry name" value="ALDH-like"/>
    <property type="match status" value="1"/>
</dbReference>
<keyword evidence="8 12" id="KW-0560">Oxidoreductase</keyword>
<keyword evidence="9 12" id="KW-0520">NAD</keyword>
<dbReference type="PROSITE" id="PS00611">
    <property type="entry name" value="HISOL_DEHYDROGENASE"/>
    <property type="match status" value="1"/>
</dbReference>
<dbReference type="EMBL" id="SWCI01000007">
    <property type="protein sequence ID" value="TKB48501.1"/>
    <property type="molecule type" value="Genomic_DNA"/>
</dbReference>
<proteinExistence type="inferred from homology"/>
<dbReference type="RefSeq" id="WP_136853612.1">
    <property type="nucleotide sequence ID" value="NZ_SWCI01000007.1"/>
</dbReference>
<feature type="binding site" evidence="12 16">
    <location>
        <position position="355"/>
    </location>
    <ligand>
        <name>substrate</name>
    </ligand>
</feature>
<comment type="catalytic activity">
    <reaction evidence="11 12">
        <text>L-histidinol + 2 NAD(+) + H2O = L-histidine + 2 NADH + 3 H(+)</text>
        <dbReference type="Rhea" id="RHEA:20641"/>
        <dbReference type="ChEBI" id="CHEBI:15377"/>
        <dbReference type="ChEBI" id="CHEBI:15378"/>
        <dbReference type="ChEBI" id="CHEBI:57540"/>
        <dbReference type="ChEBI" id="CHEBI:57595"/>
        <dbReference type="ChEBI" id="CHEBI:57699"/>
        <dbReference type="ChEBI" id="CHEBI:57945"/>
        <dbReference type="EC" id="1.1.1.23"/>
    </reaction>
</comment>
<evidence type="ECO:0000313" key="19">
    <source>
        <dbReference type="EMBL" id="TKB48501.1"/>
    </source>
</evidence>
<dbReference type="OrthoDB" id="9805269at2"/>
<sequence length="426" mass="44971">MKVLNWNQLCDAEQTLALARADQVQSRDLTQAVAGILDQVRSGGDNALLELSEKFDGGRPDALTYDNDELGRRGQRIDASLKAAIDAAIDNLTAFHDAQQFQPVRVETRPGVVCELRSEAIERVGLYVPGGSAPLVSSVLMQALPAKLAGCEVRVMTTPPPVSDAICYAAWRCGVQQLFPVGGAQAIAALAFGTETVPKVDKIFGPGNRFVTEAKTQVSQSGTAIDMPAGPSEVLVIADDDANPEFVAADLLSQAEHGEDSQAMLVCLSDSFAERVNAALVSQLTTLSRKEIAAAALSQSRALVVGSLEQACEVSNAYGPEHLIVQTKAPRELLGTLRAAGSIFLGPWSPESVGDYASGTNHVLPTYGASRSASSLSLADFCRRYTVQELSRDGLKGLAPTVIALADAEGLDAHAKAVSLRMAQLD</sequence>
<feature type="binding site" evidence="12 17">
    <location>
        <position position="355"/>
    </location>
    <ligand>
        <name>Zn(2+)</name>
        <dbReference type="ChEBI" id="CHEBI:29105"/>
    </ligand>
</feature>
<keyword evidence="6 12" id="KW-0479">Metal-binding</keyword>
<gene>
    <name evidence="12 19" type="primary">hisD</name>
    <name evidence="19" type="ORF">FCL40_12385</name>
</gene>
<feature type="binding site" evidence="12 15">
    <location>
        <position position="127"/>
    </location>
    <ligand>
        <name>NAD(+)</name>
        <dbReference type="ChEBI" id="CHEBI:57540"/>
    </ligand>
</feature>
<dbReference type="AlphaFoldDB" id="A0A4U1BC15"/>
<evidence type="ECO:0000256" key="4">
    <source>
        <dbReference type="ARBA" id="ARBA00012965"/>
    </source>
</evidence>
<evidence type="ECO:0000256" key="7">
    <source>
        <dbReference type="ARBA" id="ARBA00022833"/>
    </source>
</evidence>
<comment type="cofactor">
    <cofactor evidence="12 17">
        <name>Zn(2+)</name>
        <dbReference type="ChEBI" id="CHEBI:29105"/>
    </cofactor>
    <text evidence="12 17">Binds 1 zinc ion per subunit.</text>
</comment>
<organism evidence="19 20">
    <name type="scientific">Ferrimonas sediminicola</name>
    <dbReference type="NCBI Taxonomy" id="2569538"/>
    <lineage>
        <taxon>Bacteria</taxon>
        <taxon>Pseudomonadati</taxon>
        <taxon>Pseudomonadota</taxon>
        <taxon>Gammaproteobacteria</taxon>
        <taxon>Alteromonadales</taxon>
        <taxon>Ferrimonadaceae</taxon>
        <taxon>Ferrimonas</taxon>
    </lineage>
</organism>
<dbReference type="InterPro" id="IPR001692">
    <property type="entry name" value="Histidinol_DH_CS"/>
</dbReference>
<evidence type="ECO:0000256" key="17">
    <source>
        <dbReference type="PIRSR" id="PIRSR000099-4"/>
    </source>
</evidence>
<accession>A0A4U1BC15</accession>
<feature type="active site" description="Proton acceptor" evidence="12 14">
    <location>
        <position position="321"/>
    </location>
</feature>
<evidence type="ECO:0000256" key="16">
    <source>
        <dbReference type="PIRSR" id="PIRSR000099-3"/>
    </source>
</evidence>
<evidence type="ECO:0000256" key="18">
    <source>
        <dbReference type="RuleBase" id="RU004175"/>
    </source>
</evidence>
<dbReference type="Gene3D" id="3.40.50.1980">
    <property type="entry name" value="Nitrogenase molybdenum iron protein domain"/>
    <property type="match status" value="2"/>
</dbReference>
<name>A0A4U1BC15_9GAMM</name>
<evidence type="ECO:0000313" key="20">
    <source>
        <dbReference type="Proteomes" id="UP000305674"/>
    </source>
</evidence>
<feature type="binding site" evidence="12 16">
    <location>
        <position position="409"/>
    </location>
    <ligand>
        <name>substrate</name>
    </ligand>
</feature>
<dbReference type="Gene3D" id="1.20.5.1300">
    <property type="match status" value="1"/>
</dbReference>
<dbReference type="PRINTS" id="PR00083">
    <property type="entry name" value="HOLDHDRGNASE"/>
</dbReference>
<evidence type="ECO:0000256" key="12">
    <source>
        <dbReference type="HAMAP-Rule" id="MF_01024"/>
    </source>
</evidence>
<dbReference type="GO" id="GO:0005829">
    <property type="term" value="C:cytosol"/>
    <property type="evidence" value="ECO:0007669"/>
    <property type="project" value="TreeGrafter"/>
</dbReference>
<evidence type="ECO:0000256" key="9">
    <source>
        <dbReference type="ARBA" id="ARBA00023027"/>
    </source>
</evidence>
<comment type="caution">
    <text evidence="19">The sequence shown here is derived from an EMBL/GenBank/DDBJ whole genome shotgun (WGS) entry which is preliminary data.</text>
</comment>
<dbReference type="PIRSF" id="PIRSF000099">
    <property type="entry name" value="Histidinol_dh"/>
    <property type="match status" value="1"/>
</dbReference>
<dbReference type="GO" id="GO:0000105">
    <property type="term" value="P:L-histidine biosynthetic process"/>
    <property type="evidence" value="ECO:0007669"/>
    <property type="project" value="UniProtKB-UniRule"/>
</dbReference>
<feature type="binding site" evidence="12 15">
    <location>
        <position position="185"/>
    </location>
    <ligand>
        <name>NAD(+)</name>
        <dbReference type="ChEBI" id="CHEBI:57540"/>
    </ligand>
</feature>
<feature type="binding site" evidence="12 17">
    <location>
        <position position="254"/>
    </location>
    <ligand>
        <name>Zn(2+)</name>
        <dbReference type="ChEBI" id="CHEBI:29105"/>
    </ligand>
</feature>
<comment type="similarity">
    <text evidence="3 12 13 18">Belongs to the histidinol dehydrogenase family.</text>
</comment>
<dbReference type="EC" id="1.1.1.23" evidence="4 12"/>
<keyword evidence="5 12" id="KW-0028">Amino-acid biosynthesis</keyword>
<evidence type="ECO:0000256" key="6">
    <source>
        <dbReference type="ARBA" id="ARBA00022723"/>
    </source>
</evidence>
<evidence type="ECO:0000256" key="13">
    <source>
        <dbReference type="PIRNR" id="PIRNR000099"/>
    </source>
</evidence>
<comment type="pathway">
    <text evidence="2 12">Amino-acid biosynthesis; L-histidine biosynthesis; L-histidine from 5-phospho-alpha-D-ribose 1-diphosphate: step 9/9.</text>
</comment>
<evidence type="ECO:0000256" key="14">
    <source>
        <dbReference type="PIRSR" id="PIRSR000099-1"/>
    </source>
</evidence>
<dbReference type="PANTHER" id="PTHR21256">
    <property type="entry name" value="HISTIDINOL DEHYDROGENASE HDH"/>
    <property type="match status" value="1"/>
</dbReference>
<dbReference type="NCBIfam" id="TIGR00069">
    <property type="entry name" value="hisD"/>
    <property type="match status" value="1"/>
</dbReference>
<keyword evidence="7 12" id="KW-0862">Zinc</keyword>
<evidence type="ECO:0000256" key="11">
    <source>
        <dbReference type="ARBA" id="ARBA00049489"/>
    </source>
</evidence>
<comment type="function">
    <text evidence="1 12">Catalyzes the sequential NAD-dependent oxidations of L-histidinol to L-histidinaldehyde and then to L-histidine.</text>
</comment>
<evidence type="ECO:0000256" key="2">
    <source>
        <dbReference type="ARBA" id="ARBA00004940"/>
    </source>
</evidence>
<dbReference type="CDD" id="cd06572">
    <property type="entry name" value="Histidinol_dh"/>
    <property type="match status" value="1"/>
</dbReference>